<dbReference type="AlphaFoldDB" id="A0A1S2XS58"/>
<name>A0A1S2XS58_CICAR</name>
<reference evidence="3" key="1">
    <citation type="journal article" date="2013" name="Nat. Biotechnol.">
        <title>Draft genome sequence of chickpea (Cicer arietinum) provides a resource for trait improvement.</title>
        <authorList>
            <person name="Varshney R.K."/>
            <person name="Song C."/>
            <person name="Saxena R.K."/>
            <person name="Azam S."/>
            <person name="Yu S."/>
            <person name="Sharpe A.G."/>
            <person name="Cannon S."/>
            <person name="Baek J."/>
            <person name="Rosen B.D."/>
            <person name="Tar'an B."/>
            <person name="Millan T."/>
            <person name="Zhang X."/>
            <person name="Ramsay L.D."/>
            <person name="Iwata A."/>
            <person name="Wang Y."/>
            <person name="Nelson W."/>
            <person name="Farmer A.D."/>
            <person name="Gaur P.M."/>
            <person name="Soderlund C."/>
            <person name="Penmetsa R.V."/>
            <person name="Xu C."/>
            <person name="Bharti A.K."/>
            <person name="He W."/>
            <person name="Winter P."/>
            <person name="Zhao S."/>
            <person name="Hane J.K."/>
            <person name="Carrasquilla-Garcia N."/>
            <person name="Condie J.A."/>
            <person name="Upadhyaya H.D."/>
            <person name="Luo M.C."/>
            <person name="Thudi M."/>
            <person name="Gowda C.L."/>
            <person name="Singh N.P."/>
            <person name="Lichtenzveig J."/>
            <person name="Gali K.K."/>
            <person name="Rubio J."/>
            <person name="Nadarajan N."/>
            <person name="Dolezel J."/>
            <person name="Bansal K.C."/>
            <person name="Xu X."/>
            <person name="Edwards D."/>
            <person name="Zhang G."/>
            <person name="Kahl G."/>
            <person name="Gil J."/>
            <person name="Singh K.B."/>
            <person name="Datta S.K."/>
            <person name="Jackson S.A."/>
            <person name="Wang J."/>
            <person name="Cook D.R."/>
        </authorList>
    </citation>
    <scope>NUCLEOTIDE SEQUENCE [LARGE SCALE GENOMIC DNA]</scope>
    <source>
        <strain evidence="3">cv. CDC Frontier</strain>
    </source>
</reference>
<keyword evidence="3" id="KW-1185">Reference proteome</keyword>
<sequence>MASLPHDVLFEISSWLPAKAIYKFSSTSKFFSNFPRDKYFALKQTQNSLSKIDTCLFFQPDLTQRYNNNIAELHHLSGEDHSSGVSKVFINFLANSAKILSSSNGLILFRSTSDNKDQLFISNPATQTLLPIPIPDQLYTSVDADLKVVLQCDGQDNCMVFLFHDKEEDWCSNLECKVYATKEGVWKKKEGSFFTGSRNLKFDMPVIHNGVVHYISDCFPYFTKDSPYYRPYIMAYNFENGITTMLNVPKEARRGLHDISCDMRIFKWGKVNSSMDQSICLVRLRKCVFTIWVLTKYESSVWKKILKLRVKALGLIEKDPMVKGFSVMNGDLLVFATNKKVYGYGLSFSNENYMRIEEICEHGCDGSMVSFTSYSNTLRPCGGDDAKALLLTSTSFNEEL</sequence>
<feature type="domain" description="F-box protein At3g26010-like beta-propeller" evidence="2">
    <location>
        <begin position="97"/>
        <end position="243"/>
    </location>
</feature>
<feature type="domain" description="F-box" evidence="1">
    <location>
        <begin position="3"/>
        <end position="40"/>
    </location>
</feature>
<dbReference type="PANTHER" id="PTHR31672:SF13">
    <property type="entry name" value="F-BOX PROTEIN CPR30-LIKE"/>
    <property type="match status" value="1"/>
</dbReference>
<dbReference type="SUPFAM" id="SSF81383">
    <property type="entry name" value="F-box domain"/>
    <property type="match status" value="1"/>
</dbReference>
<dbReference type="Proteomes" id="UP000087171">
    <property type="component" value="Chromosome Ca3"/>
</dbReference>
<dbReference type="KEGG" id="cam:101488718"/>
<dbReference type="InterPro" id="IPR056592">
    <property type="entry name" value="Beta-prop_At3g26010-like"/>
</dbReference>
<dbReference type="PANTHER" id="PTHR31672">
    <property type="entry name" value="BNACNNG10540D PROTEIN"/>
    <property type="match status" value="1"/>
</dbReference>
<evidence type="ECO:0000313" key="3">
    <source>
        <dbReference type="Proteomes" id="UP000087171"/>
    </source>
</evidence>
<accession>A0A1S2XS58</accession>
<gene>
    <name evidence="4" type="primary">LOC101488718</name>
</gene>
<evidence type="ECO:0000259" key="2">
    <source>
        <dbReference type="Pfam" id="PF24750"/>
    </source>
</evidence>
<dbReference type="Pfam" id="PF24750">
    <property type="entry name" value="b-prop_At3g26010-like"/>
    <property type="match status" value="1"/>
</dbReference>
<dbReference type="RefSeq" id="XP_004493704.1">
    <property type="nucleotide sequence ID" value="XM_004493647.1"/>
</dbReference>
<dbReference type="InterPro" id="IPR036047">
    <property type="entry name" value="F-box-like_dom_sf"/>
</dbReference>
<protein>
    <submittedName>
        <fullName evidence="4">Uncharacterized protein LOC101488718</fullName>
    </submittedName>
</protein>
<evidence type="ECO:0000313" key="4">
    <source>
        <dbReference type="RefSeq" id="XP_004493704.1"/>
    </source>
</evidence>
<dbReference type="Pfam" id="PF00646">
    <property type="entry name" value="F-box"/>
    <property type="match status" value="1"/>
</dbReference>
<dbReference type="eggNOG" id="ENOG502SIG8">
    <property type="taxonomic scope" value="Eukaryota"/>
</dbReference>
<proteinExistence type="predicted"/>
<dbReference type="PaxDb" id="3827-XP_004493704.1"/>
<organism evidence="3 4">
    <name type="scientific">Cicer arietinum</name>
    <name type="common">Chickpea</name>
    <name type="synonym">Garbanzo</name>
    <dbReference type="NCBI Taxonomy" id="3827"/>
    <lineage>
        <taxon>Eukaryota</taxon>
        <taxon>Viridiplantae</taxon>
        <taxon>Streptophyta</taxon>
        <taxon>Embryophyta</taxon>
        <taxon>Tracheophyta</taxon>
        <taxon>Spermatophyta</taxon>
        <taxon>Magnoliopsida</taxon>
        <taxon>eudicotyledons</taxon>
        <taxon>Gunneridae</taxon>
        <taxon>Pentapetalae</taxon>
        <taxon>rosids</taxon>
        <taxon>fabids</taxon>
        <taxon>Fabales</taxon>
        <taxon>Fabaceae</taxon>
        <taxon>Papilionoideae</taxon>
        <taxon>50 kb inversion clade</taxon>
        <taxon>NPAAA clade</taxon>
        <taxon>Hologalegina</taxon>
        <taxon>IRL clade</taxon>
        <taxon>Cicereae</taxon>
        <taxon>Cicer</taxon>
    </lineage>
</organism>
<reference evidence="4" key="2">
    <citation type="submission" date="2025-08" db="UniProtKB">
        <authorList>
            <consortium name="RefSeq"/>
        </authorList>
    </citation>
    <scope>IDENTIFICATION</scope>
    <source>
        <tissue evidence="4">Etiolated seedlings</tissue>
    </source>
</reference>
<evidence type="ECO:0000259" key="1">
    <source>
        <dbReference type="Pfam" id="PF00646"/>
    </source>
</evidence>
<dbReference type="OrthoDB" id="1433187at2759"/>
<dbReference type="InterPro" id="IPR001810">
    <property type="entry name" value="F-box_dom"/>
</dbReference>
<dbReference type="InterPro" id="IPR050796">
    <property type="entry name" value="SCF_F-box_component"/>
</dbReference>
<dbReference type="GeneID" id="101488718"/>